<feature type="coiled-coil region" evidence="1">
    <location>
        <begin position="717"/>
        <end position="751"/>
    </location>
</feature>
<comment type="caution">
    <text evidence="3">The sequence shown here is derived from an EMBL/GenBank/DDBJ whole genome shotgun (WGS) entry which is preliminary data.</text>
</comment>
<feature type="compositionally biased region" description="Basic and acidic residues" evidence="2">
    <location>
        <begin position="276"/>
        <end position="300"/>
    </location>
</feature>
<keyword evidence="1" id="KW-0175">Coiled coil</keyword>
<organism evidence="3 4">
    <name type="scientific">Penaeus vannamei</name>
    <name type="common">Whiteleg shrimp</name>
    <name type="synonym">Litopenaeus vannamei</name>
    <dbReference type="NCBI Taxonomy" id="6689"/>
    <lineage>
        <taxon>Eukaryota</taxon>
        <taxon>Metazoa</taxon>
        <taxon>Ecdysozoa</taxon>
        <taxon>Arthropoda</taxon>
        <taxon>Crustacea</taxon>
        <taxon>Multicrustacea</taxon>
        <taxon>Malacostraca</taxon>
        <taxon>Eumalacostraca</taxon>
        <taxon>Eucarida</taxon>
        <taxon>Decapoda</taxon>
        <taxon>Dendrobranchiata</taxon>
        <taxon>Penaeoidea</taxon>
        <taxon>Penaeidae</taxon>
        <taxon>Penaeus</taxon>
    </lineage>
</organism>
<feature type="compositionally biased region" description="Low complexity" evidence="2">
    <location>
        <begin position="116"/>
        <end position="125"/>
    </location>
</feature>
<feature type="compositionally biased region" description="Low complexity" evidence="2">
    <location>
        <begin position="515"/>
        <end position="524"/>
    </location>
</feature>
<evidence type="ECO:0000256" key="2">
    <source>
        <dbReference type="SAM" id="MobiDB-lite"/>
    </source>
</evidence>
<keyword evidence="4" id="KW-1185">Reference proteome</keyword>
<feature type="region of interest" description="Disordered" evidence="2">
    <location>
        <begin position="1"/>
        <end position="300"/>
    </location>
</feature>
<reference evidence="3 4" key="2">
    <citation type="submission" date="2019-01" db="EMBL/GenBank/DDBJ databases">
        <title>The decoding of complex shrimp genome reveals the adaptation for benthos swimmer, frequently molting mechanism and breeding impact on genome.</title>
        <authorList>
            <person name="Sun Y."/>
            <person name="Gao Y."/>
            <person name="Yu Y."/>
        </authorList>
    </citation>
    <scope>NUCLEOTIDE SEQUENCE [LARGE SCALE GENOMIC DNA]</scope>
    <source>
        <tissue evidence="3">Muscle</tissue>
    </source>
</reference>
<dbReference type="EMBL" id="QCYY01002599">
    <property type="protein sequence ID" value="ROT69144.1"/>
    <property type="molecule type" value="Genomic_DNA"/>
</dbReference>
<dbReference type="Proteomes" id="UP000283509">
    <property type="component" value="Unassembled WGS sequence"/>
</dbReference>
<feature type="compositionally biased region" description="Basic and acidic residues" evidence="2">
    <location>
        <begin position="378"/>
        <end position="393"/>
    </location>
</feature>
<reference evidence="3 4" key="1">
    <citation type="submission" date="2018-04" db="EMBL/GenBank/DDBJ databases">
        <authorList>
            <person name="Zhang X."/>
            <person name="Yuan J."/>
            <person name="Li F."/>
            <person name="Xiang J."/>
        </authorList>
    </citation>
    <scope>NUCLEOTIDE SEQUENCE [LARGE SCALE GENOMIC DNA]</scope>
    <source>
        <tissue evidence="3">Muscle</tissue>
    </source>
</reference>
<feature type="coiled-coil region" evidence="1">
    <location>
        <begin position="783"/>
        <end position="824"/>
    </location>
</feature>
<feature type="compositionally biased region" description="Basic and acidic residues" evidence="2">
    <location>
        <begin position="405"/>
        <end position="418"/>
    </location>
</feature>
<feature type="compositionally biased region" description="Polar residues" evidence="2">
    <location>
        <begin position="1"/>
        <end position="12"/>
    </location>
</feature>
<evidence type="ECO:0000313" key="4">
    <source>
        <dbReference type="Proteomes" id="UP000283509"/>
    </source>
</evidence>
<gene>
    <name evidence="3" type="ORF">C7M84_012699</name>
</gene>
<dbReference type="OrthoDB" id="6374570at2759"/>
<name>A0A423SY35_PENVA</name>
<evidence type="ECO:0000313" key="3">
    <source>
        <dbReference type="EMBL" id="ROT69144.1"/>
    </source>
</evidence>
<sequence>MGTAGRLSSSPTPARKAQRPNIKTNPAAGGRRAGSRSPVGPVASSTGPSGASDGEKLATPPPSPSSVRHQASDSGVKAPASPPPVLRAHTTVTPPSPEAARKQSVFPKLVPPSSPPLRASSSFSSHIPPPDARLAQRSVSPPNLAAGGKSRHSIVSMHSLESIPELDSDGHTSAADTLERKGAKAAAGIVSGQAASPNSRHSAPETAFPERQVSMGGVAGHKRSTSLTPVHEEKLSHSAKAPQVSLKAQVAPAPSRRAEEDVKLASGATEAATKQEAAKKDAKRVSPEEDKSIQHVRIEGKVAKDTRAALNSGWNRPTSPVETIEASETTTHVVIRIPLRRSASSGVIGEEKRVSIEFLSEQEKESGRRLRSVSTPREVTREATHESFRDPKDAISLARNRSLTGRRESRAEGKKGDSSDTGGRARVRRRSSSRRRRDVISPGPAAEDTQPVSSLRDQDRGQRRAGSVLARPRGRRNNGRWLPRQVFERRKDAGSAGTACRRACGERGPEGEGSSGSAPSAAPEVPLAGPGAEGDAGSHAGRCPAGEQQRTGPDERRRGPEAASHAVLLQGTELDGERDRRDRNWGRPKTLPEEVVLRHQATRDPSERPEARRPEGGRRETCRQGRRRRKDNDQRFRRSRKHDGRTQEPPRRRRGGSAPSTPRTGGLGEGGQGTRQEALGPDPDARDQVRLQVVPGRPRGARETSFGPVQAKLVAQEERYQKQVDQLTISLAEKQQELSRLTQQLEEVKRTYVDPVEMQRKMDEMQLEVREQVGQSESLKVELQYSKNEVELHKMRLQRLEEDLEAAKEKNQSLQTQLAAENKSDRIEELELRLR</sequence>
<dbReference type="AlphaFoldDB" id="A0A423SY35"/>
<feature type="compositionally biased region" description="Basic residues" evidence="2">
    <location>
        <begin position="425"/>
        <end position="437"/>
    </location>
</feature>
<evidence type="ECO:0000256" key="1">
    <source>
        <dbReference type="SAM" id="Coils"/>
    </source>
</evidence>
<protein>
    <submittedName>
        <fullName evidence="3">Uncharacterized protein</fullName>
    </submittedName>
</protein>
<feature type="compositionally biased region" description="Basic and acidic residues" evidence="2">
    <location>
        <begin position="575"/>
        <end position="623"/>
    </location>
</feature>
<accession>A0A423SY35</accession>
<proteinExistence type="predicted"/>
<feature type="region of interest" description="Disordered" evidence="2">
    <location>
        <begin position="360"/>
        <end position="690"/>
    </location>
</feature>